<dbReference type="EMBL" id="NEVH01020963">
    <property type="protein sequence ID" value="PNF20314.1"/>
    <property type="molecule type" value="Genomic_DNA"/>
</dbReference>
<dbReference type="Proteomes" id="UP000235965">
    <property type="component" value="Unassembled WGS sequence"/>
</dbReference>
<dbReference type="FunCoup" id="A0A2J7PVF0">
    <property type="interactions" value="994"/>
</dbReference>
<keyword evidence="2" id="KW-1185">Reference proteome</keyword>
<name>A0A2J7PVF0_9NEOP</name>
<organism evidence="1 2">
    <name type="scientific">Cryptotermes secundus</name>
    <dbReference type="NCBI Taxonomy" id="105785"/>
    <lineage>
        <taxon>Eukaryota</taxon>
        <taxon>Metazoa</taxon>
        <taxon>Ecdysozoa</taxon>
        <taxon>Arthropoda</taxon>
        <taxon>Hexapoda</taxon>
        <taxon>Insecta</taxon>
        <taxon>Pterygota</taxon>
        <taxon>Neoptera</taxon>
        <taxon>Polyneoptera</taxon>
        <taxon>Dictyoptera</taxon>
        <taxon>Blattodea</taxon>
        <taxon>Blattoidea</taxon>
        <taxon>Termitoidae</taxon>
        <taxon>Kalotermitidae</taxon>
        <taxon>Cryptotermitinae</taxon>
        <taxon>Cryptotermes</taxon>
    </lineage>
</organism>
<accession>A0A2J7PVF0</accession>
<gene>
    <name evidence="1" type="ORF">B7P43_G13689</name>
</gene>
<dbReference type="InParanoid" id="A0A2J7PVF0"/>
<dbReference type="GO" id="GO:0005743">
    <property type="term" value="C:mitochondrial inner membrane"/>
    <property type="evidence" value="ECO:0007669"/>
    <property type="project" value="TreeGrafter"/>
</dbReference>
<dbReference type="GO" id="GO:0043022">
    <property type="term" value="F:ribosome binding"/>
    <property type="evidence" value="ECO:0007669"/>
    <property type="project" value="TreeGrafter"/>
</dbReference>
<dbReference type="PANTHER" id="PTHR13333:SF5">
    <property type="entry name" value="M-AAA PROTEASE-INTERACTING PROTEIN 1, MITOCHONDRIAL"/>
    <property type="match status" value="1"/>
</dbReference>
<dbReference type="OrthoDB" id="7249367at2759"/>
<proteinExistence type="predicted"/>
<dbReference type="GO" id="GO:0032979">
    <property type="term" value="P:protein insertion into mitochondrial inner membrane from matrix"/>
    <property type="evidence" value="ECO:0007669"/>
    <property type="project" value="TreeGrafter"/>
</dbReference>
<comment type="caution">
    <text evidence="1">The sequence shown here is derived from an EMBL/GenBank/DDBJ whole genome shotgun (WGS) entry which is preliminary data.</text>
</comment>
<dbReference type="STRING" id="105785.A0A2J7PVF0"/>
<sequence length="155" mass="17998">MQNKLINSNFQAVEYVSGCLSRGDFAALENLVTQDALIEIKRNISTFTLHQRQELALSKEDIYFCFPYEIGIMSSDNEKKEQRFVEITMCYHVLQGLKQLNEQGITPPLNMGILPEYKHKLYICNYRFIREFTKGVADQWTVNIVNHFRPSGHSS</sequence>
<evidence type="ECO:0000313" key="2">
    <source>
        <dbReference type="Proteomes" id="UP000235965"/>
    </source>
</evidence>
<dbReference type="PANTHER" id="PTHR13333">
    <property type="entry name" value="M-AAA PROTEASE-INTERACTING PROTEIN 1, MITOCHONDRIAL"/>
    <property type="match status" value="1"/>
</dbReference>
<dbReference type="AlphaFoldDB" id="A0A2J7PVF0"/>
<evidence type="ECO:0000313" key="1">
    <source>
        <dbReference type="EMBL" id="PNF20314.1"/>
    </source>
</evidence>
<reference evidence="1 2" key="1">
    <citation type="submission" date="2017-12" db="EMBL/GenBank/DDBJ databases">
        <title>Hemimetabolous genomes reveal molecular basis of termite eusociality.</title>
        <authorList>
            <person name="Harrison M.C."/>
            <person name="Jongepier E."/>
            <person name="Robertson H.M."/>
            <person name="Arning N."/>
            <person name="Bitard-Feildel T."/>
            <person name="Chao H."/>
            <person name="Childers C.P."/>
            <person name="Dinh H."/>
            <person name="Doddapaneni H."/>
            <person name="Dugan S."/>
            <person name="Gowin J."/>
            <person name="Greiner C."/>
            <person name="Han Y."/>
            <person name="Hu H."/>
            <person name="Hughes D.S.T."/>
            <person name="Huylmans A.-K."/>
            <person name="Kemena C."/>
            <person name="Kremer L.P.M."/>
            <person name="Lee S.L."/>
            <person name="Lopez-Ezquerra A."/>
            <person name="Mallet L."/>
            <person name="Monroy-Kuhn J.M."/>
            <person name="Moser A."/>
            <person name="Murali S.C."/>
            <person name="Muzny D.M."/>
            <person name="Otani S."/>
            <person name="Piulachs M.-D."/>
            <person name="Poelchau M."/>
            <person name="Qu J."/>
            <person name="Schaub F."/>
            <person name="Wada-Katsumata A."/>
            <person name="Worley K.C."/>
            <person name="Xie Q."/>
            <person name="Ylla G."/>
            <person name="Poulsen M."/>
            <person name="Gibbs R.A."/>
            <person name="Schal C."/>
            <person name="Richards S."/>
            <person name="Belles X."/>
            <person name="Korb J."/>
            <person name="Bornberg-Bauer E."/>
        </authorList>
    </citation>
    <scope>NUCLEOTIDE SEQUENCE [LARGE SCALE GENOMIC DNA]</scope>
    <source>
        <tissue evidence="1">Whole body</tissue>
    </source>
</reference>
<protein>
    <submittedName>
        <fullName evidence="1">Uncharacterized protein</fullName>
    </submittedName>
</protein>